<dbReference type="CDD" id="cd07012">
    <property type="entry name" value="PBP2_Bug_TTT"/>
    <property type="match status" value="1"/>
</dbReference>
<gene>
    <name evidence="3" type="ORF">CAL29_06010</name>
</gene>
<dbReference type="PANTHER" id="PTHR42928">
    <property type="entry name" value="TRICARBOXYLATE-BINDING PROTEIN"/>
    <property type="match status" value="1"/>
</dbReference>
<dbReference type="OrthoDB" id="8886309at2"/>
<organism evidence="3 4">
    <name type="scientific">Bordetella genomosp. 10</name>
    <dbReference type="NCBI Taxonomy" id="1416804"/>
    <lineage>
        <taxon>Bacteria</taxon>
        <taxon>Pseudomonadati</taxon>
        <taxon>Pseudomonadota</taxon>
        <taxon>Betaproteobacteria</taxon>
        <taxon>Burkholderiales</taxon>
        <taxon>Alcaligenaceae</taxon>
        <taxon>Bordetella</taxon>
    </lineage>
</organism>
<feature type="region of interest" description="Disordered" evidence="2">
    <location>
        <begin position="1"/>
        <end position="31"/>
    </location>
</feature>
<evidence type="ECO:0008006" key="5">
    <source>
        <dbReference type="Google" id="ProtNLM"/>
    </source>
</evidence>
<accession>A0A261SLM3</accession>
<comment type="caution">
    <text evidence="3">The sequence shown here is derived from an EMBL/GenBank/DDBJ whole genome shotgun (WGS) entry which is preliminary data.</text>
</comment>
<dbReference type="AlphaFoldDB" id="A0A261SLM3"/>
<dbReference type="InterPro" id="IPR005064">
    <property type="entry name" value="BUG"/>
</dbReference>
<dbReference type="PANTHER" id="PTHR42928:SF5">
    <property type="entry name" value="BLR1237 PROTEIN"/>
    <property type="match status" value="1"/>
</dbReference>
<evidence type="ECO:0000256" key="2">
    <source>
        <dbReference type="SAM" id="MobiDB-lite"/>
    </source>
</evidence>
<dbReference type="Pfam" id="PF03401">
    <property type="entry name" value="TctC"/>
    <property type="match status" value="1"/>
</dbReference>
<reference evidence="4" key="1">
    <citation type="submission" date="2017-05" db="EMBL/GenBank/DDBJ databases">
        <title>Complete and WGS of Bordetella genogroups.</title>
        <authorList>
            <person name="Spilker T."/>
            <person name="Lipuma J."/>
        </authorList>
    </citation>
    <scope>NUCLEOTIDE SEQUENCE [LARGE SCALE GENOMIC DNA]</scope>
    <source>
        <strain evidence="4">AU16122</strain>
    </source>
</reference>
<evidence type="ECO:0000256" key="1">
    <source>
        <dbReference type="ARBA" id="ARBA00006987"/>
    </source>
</evidence>
<dbReference type="PIRSF" id="PIRSF017082">
    <property type="entry name" value="YflP"/>
    <property type="match status" value="1"/>
</dbReference>
<dbReference type="InterPro" id="IPR042100">
    <property type="entry name" value="Bug_dom1"/>
</dbReference>
<dbReference type="Gene3D" id="3.40.190.10">
    <property type="entry name" value="Periplasmic binding protein-like II"/>
    <property type="match status" value="1"/>
</dbReference>
<evidence type="ECO:0000313" key="4">
    <source>
        <dbReference type="Proteomes" id="UP000216020"/>
    </source>
</evidence>
<keyword evidence="4" id="KW-1185">Reference proteome</keyword>
<sequence>MAVPAAGPARRIGQHPRRLNSPSPGAATGRPFITIRRPTMRTRQSTRRGALRKLAAGLGLLLPLAIAAPAMAADNYPSKPIRLVVGYPPGGSNDIAARIIAPELGQALGASVVVENRAGANGVIGADHVAKSEADGYTLLLSSISPIVLAPQTMKTPPFYAPKAFKAVNMMALTPEAIAVGPKLSGVKSLKDLLDRAKTQQITLSSSGTGGLPHLTIELLRKVQPNIVHVPYKGAGPAVTDTLGAHVDGIVMDLPPLYSLIKEKRLTPLAVTSEKRVDFLSDVPTAQEVLPGFNVENWVGIFAPAGTPDAVVAKLDAALRKAVAESKVKTLLADAAMAPAVLDSPQAFQKRLADDYVRWGKVIKDAGVELSN</sequence>
<dbReference type="Gene3D" id="3.40.190.150">
    <property type="entry name" value="Bordetella uptake gene, domain 1"/>
    <property type="match status" value="1"/>
</dbReference>
<name>A0A261SLM3_9BORD</name>
<dbReference type="EMBL" id="NEVM01000001">
    <property type="protein sequence ID" value="OZI37917.1"/>
    <property type="molecule type" value="Genomic_DNA"/>
</dbReference>
<protein>
    <recommendedName>
        <fullName evidence="5">ABC transporter substrate-binding protein</fullName>
    </recommendedName>
</protein>
<proteinExistence type="inferred from homology"/>
<comment type="similarity">
    <text evidence="1">Belongs to the UPF0065 (bug) family.</text>
</comment>
<evidence type="ECO:0000313" key="3">
    <source>
        <dbReference type="EMBL" id="OZI37917.1"/>
    </source>
</evidence>
<dbReference type="SUPFAM" id="SSF53850">
    <property type="entry name" value="Periplasmic binding protein-like II"/>
    <property type="match status" value="1"/>
</dbReference>
<dbReference type="Proteomes" id="UP000216020">
    <property type="component" value="Unassembled WGS sequence"/>
</dbReference>